<dbReference type="Pfam" id="PF02128">
    <property type="entry name" value="Peptidase_M36"/>
    <property type="match status" value="1"/>
</dbReference>
<evidence type="ECO:0000259" key="14">
    <source>
        <dbReference type="Pfam" id="PF18962"/>
    </source>
</evidence>
<evidence type="ECO:0000313" key="15">
    <source>
        <dbReference type="EMBL" id="SFN52199.1"/>
    </source>
</evidence>
<evidence type="ECO:0000256" key="9">
    <source>
        <dbReference type="ARBA" id="ARBA00022833"/>
    </source>
</evidence>
<evidence type="ECO:0000256" key="8">
    <source>
        <dbReference type="ARBA" id="ARBA00022801"/>
    </source>
</evidence>
<comment type="subcellular location">
    <subcellularLocation>
        <location evidence="2">Secreted</location>
    </subcellularLocation>
</comment>
<evidence type="ECO:0000256" key="7">
    <source>
        <dbReference type="ARBA" id="ARBA00022729"/>
    </source>
</evidence>
<keyword evidence="6" id="KW-0479">Metal-binding</keyword>
<evidence type="ECO:0000256" key="6">
    <source>
        <dbReference type="ARBA" id="ARBA00022723"/>
    </source>
</evidence>
<gene>
    <name evidence="15" type="ORF">SAMN05421738_11417</name>
</gene>
<evidence type="ECO:0000313" key="16">
    <source>
        <dbReference type="Proteomes" id="UP000199149"/>
    </source>
</evidence>
<dbReference type="InterPro" id="IPR027268">
    <property type="entry name" value="Peptidase_M4/M1_CTD_sf"/>
</dbReference>
<feature type="domain" description="PA" evidence="13">
    <location>
        <begin position="455"/>
        <end position="518"/>
    </location>
</feature>
<dbReference type="InterPro" id="IPR026444">
    <property type="entry name" value="Secre_tail"/>
</dbReference>
<evidence type="ECO:0000256" key="3">
    <source>
        <dbReference type="ARBA" id="ARBA00006006"/>
    </source>
</evidence>
<proteinExistence type="inferred from homology"/>
<dbReference type="EMBL" id="FOUZ01000014">
    <property type="protein sequence ID" value="SFN52199.1"/>
    <property type="molecule type" value="Genomic_DNA"/>
</dbReference>
<keyword evidence="10" id="KW-0482">Metalloprotease</keyword>
<dbReference type="InterPro" id="IPR046450">
    <property type="entry name" value="PA_dom_sf"/>
</dbReference>
<sequence>MKKNQFKALLLLPTLLSFAFVNAQNHEENISAYFRNDNSLSKTPTELKEFKISNVDQSKSLNGDVVVVQQEIGGIPVFNKSATFFIKENKINYVTNGFSNTISVNKIAQAKPSINELNAFAVFANSMRLKDVSSYKLDKDDTTKNLLKTSKPENIKADLIYFEKNNEARLAYKITFKEKGTENNWVAIVDALNSEILYQINTTIFDNFHGSEFLPQNYDDKSSKKTVSFPLNQPQNVASNLLSTKASATYNVYKLPTEAPTFGNRAIVNEPFNNEYSPLGWHDTGNPDNDIFKEYTVGNNVAAYSDEANKNTLEDLAQLAYGGPEKKFDFPLDITKSVDTYRDAAITNLFYINNMMHNISYQFGFTETARNFQFTNLGKGGEENDFVFAEARDGGGYDNANFQVFHDGNVPTMQMYLFSPKYYNGITVNSPSDLTNFSTNTIFPADMLLLPKEGVTGNLVVANPLNGCTEFTNKDEVKGNIVLVQRGACTFADKTANSMNAEAIGTIYYNADETQQISAFGSGAMFEYYSALIDHKSGEILKNKVEQNQTVNLTLKKDFSTITQPDGSLDNGIIAHEYTHGISNRLTGLGNGLCLSQLESNEQMGEGWSDFIALMLTMKPTDNASIARGMGTYSQNEDINGLGIRLAKYSTDFAINNYTYGKTNGMEIPASMFGQLIGTSPDVHSIGFVWATMLWDLTWKYVEKYGYNNDVTADKNSGTAKVLQLVMDGMKLQKCNPSFIDGRDAILAVDEAQTGGKDKCMIWDAFAKRGLGVKANPGGLNGNWMNLSGEPNPDLYDQVEDFSVPKECELSTNDVTANKNLNIYPNPAKDEIFINSKELKGNYSIKIYNMTGSLVKETSYNSANNKSISVSNLPNGVYVLKIEGDKFNQSQKLIIKK</sequence>
<protein>
    <submittedName>
        <fullName evidence="15">Por secretion system C-terminal sorting domain-containing protein</fullName>
    </submittedName>
</protein>
<evidence type="ECO:0000256" key="2">
    <source>
        <dbReference type="ARBA" id="ARBA00004613"/>
    </source>
</evidence>
<organism evidence="15 16">
    <name type="scientific">Algoriella xinjiangensis</name>
    <dbReference type="NCBI Taxonomy" id="684065"/>
    <lineage>
        <taxon>Bacteria</taxon>
        <taxon>Pseudomonadati</taxon>
        <taxon>Bacteroidota</taxon>
        <taxon>Flavobacteriia</taxon>
        <taxon>Flavobacteriales</taxon>
        <taxon>Weeksellaceae</taxon>
        <taxon>Algoriella</taxon>
    </lineage>
</organism>
<dbReference type="Pfam" id="PF02225">
    <property type="entry name" value="PA"/>
    <property type="match status" value="1"/>
</dbReference>
<dbReference type="InterPro" id="IPR001842">
    <property type="entry name" value="Peptidase_M36"/>
</dbReference>
<dbReference type="Proteomes" id="UP000199149">
    <property type="component" value="Unassembled WGS sequence"/>
</dbReference>
<evidence type="ECO:0000256" key="1">
    <source>
        <dbReference type="ARBA" id="ARBA00001947"/>
    </source>
</evidence>
<keyword evidence="8" id="KW-0378">Hydrolase</keyword>
<evidence type="ECO:0000256" key="4">
    <source>
        <dbReference type="ARBA" id="ARBA00022525"/>
    </source>
</evidence>
<feature type="chain" id="PRO_5011453486" evidence="12">
    <location>
        <begin position="24"/>
        <end position="897"/>
    </location>
</feature>
<feature type="signal peptide" evidence="12">
    <location>
        <begin position="1"/>
        <end position="23"/>
    </location>
</feature>
<dbReference type="Pfam" id="PF18962">
    <property type="entry name" value="Por_Secre_tail"/>
    <property type="match status" value="1"/>
</dbReference>
<dbReference type="Gene3D" id="3.10.170.10">
    <property type="match status" value="1"/>
</dbReference>
<dbReference type="AlphaFoldDB" id="A0A1I4ZQE6"/>
<dbReference type="OrthoDB" id="5377264at2"/>
<evidence type="ECO:0000259" key="13">
    <source>
        <dbReference type="Pfam" id="PF02225"/>
    </source>
</evidence>
<keyword evidence="16" id="KW-1185">Reference proteome</keyword>
<evidence type="ECO:0000256" key="12">
    <source>
        <dbReference type="SAM" id="SignalP"/>
    </source>
</evidence>
<dbReference type="InterPro" id="IPR003137">
    <property type="entry name" value="PA_domain"/>
</dbReference>
<dbReference type="GO" id="GO:0005615">
    <property type="term" value="C:extracellular space"/>
    <property type="evidence" value="ECO:0007669"/>
    <property type="project" value="InterPro"/>
</dbReference>
<keyword evidence="4" id="KW-0964">Secreted</keyword>
<keyword evidence="11" id="KW-0865">Zymogen</keyword>
<comment type="cofactor">
    <cofactor evidence="1">
        <name>Zn(2+)</name>
        <dbReference type="ChEBI" id="CHEBI:29105"/>
    </cofactor>
</comment>
<dbReference type="NCBIfam" id="TIGR04183">
    <property type="entry name" value="Por_Secre_tail"/>
    <property type="match status" value="1"/>
</dbReference>
<evidence type="ECO:0000256" key="10">
    <source>
        <dbReference type="ARBA" id="ARBA00023049"/>
    </source>
</evidence>
<dbReference type="Gene3D" id="3.50.30.30">
    <property type="match status" value="1"/>
</dbReference>
<dbReference type="NCBIfam" id="NF038113">
    <property type="entry name" value="T9SSA_dep_M36"/>
    <property type="match status" value="1"/>
</dbReference>
<accession>A0A1I4ZQE6</accession>
<dbReference type="PANTHER" id="PTHR33478:SF1">
    <property type="entry name" value="EXTRACELLULAR METALLOPROTEINASE MEP"/>
    <property type="match status" value="1"/>
</dbReference>
<dbReference type="Gene3D" id="3.10.450.40">
    <property type="match status" value="1"/>
</dbReference>
<dbReference type="SUPFAM" id="SSF55486">
    <property type="entry name" value="Metalloproteases ('zincins'), catalytic domain"/>
    <property type="match status" value="1"/>
</dbReference>
<keyword evidence="9" id="KW-0862">Zinc</keyword>
<dbReference type="GO" id="GO:0006508">
    <property type="term" value="P:proteolysis"/>
    <property type="evidence" value="ECO:0007669"/>
    <property type="project" value="UniProtKB-KW"/>
</dbReference>
<dbReference type="GO" id="GO:0008270">
    <property type="term" value="F:zinc ion binding"/>
    <property type="evidence" value="ECO:0007669"/>
    <property type="project" value="InterPro"/>
</dbReference>
<evidence type="ECO:0000256" key="5">
    <source>
        <dbReference type="ARBA" id="ARBA00022670"/>
    </source>
</evidence>
<dbReference type="SUPFAM" id="SSF52025">
    <property type="entry name" value="PA domain"/>
    <property type="match status" value="1"/>
</dbReference>
<dbReference type="STRING" id="684065.SAMN05421738_11417"/>
<keyword evidence="5" id="KW-0645">Protease</keyword>
<dbReference type="PANTHER" id="PTHR33478">
    <property type="entry name" value="EXTRACELLULAR METALLOPROTEINASE MEP"/>
    <property type="match status" value="1"/>
</dbReference>
<keyword evidence="7 12" id="KW-0732">Signal</keyword>
<name>A0A1I4ZQE6_9FLAO</name>
<dbReference type="GO" id="GO:0004222">
    <property type="term" value="F:metalloendopeptidase activity"/>
    <property type="evidence" value="ECO:0007669"/>
    <property type="project" value="InterPro"/>
</dbReference>
<feature type="domain" description="Secretion system C-terminal sorting" evidence="14">
    <location>
        <begin position="823"/>
        <end position="895"/>
    </location>
</feature>
<dbReference type="CDD" id="cd09596">
    <property type="entry name" value="M36"/>
    <property type="match status" value="1"/>
</dbReference>
<evidence type="ECO:0000256" key="11">
    <source>
        <dbReference type="ARBA" id="ARBA00023145"/>
    </source>
</evidence>
<reference evidence="16" key="1">
    <citation type="submission" date="2016-10" db="EMBL/GenBank/DDBJ databases">
        <authorList>
            <person name="Varghese N."/>
            <person name="Submissions S."/>
        </authorList>
    </citation>
    <scope>NUCLEOTIDE SEQUENCE [LARGE SCALE GENOMIC DNA]</scope>
    <source>
        <strain evidence="16">XJ109</strain>
    </source>
</reference>
<dbReference type="RefSeq" id="WP_092909217.1">
    <property type="nucleotide sequence ID" value="NZ_FOUZ01000014.1"/>
</dbReference>
<dbReference type="InterPro" id="IPR050371">
    <property type="entry name" value="Fungal_virulence_M36"/>
</dbReference>
<comment type="similarity">
    <text evidence="3">Belongs to the peptidase M36 family.</text>
</comment>
<dbReference type="Gene3D" id="1.10.390.10">
    <property type="entry name" value="Neutral Protease Domain 2"/>
    <property type="match status" value="1"/>
</dbReference>